<name>Q2FM46_METHJ</name>
<protein>
    <submittedName>
        <fullName evidence="2">Uncharacterized protein</fullName>
    </submittedName>
</protein>
<organism evidence="2 3">
    <name type="scientific">Methanospirillum hungatei JF-1 (strain ATCC 27890 / DSM 864 / NBRC 100397 / JF-1)</name>
    <dbReference type="NCBI Taxonomy" id="323259"/>
    <lineage>
        <taxon>Archaea</taxon>
        <taxon>Methanobacteriati</taxon>
        <taxon>Methanobacteriota</taxon>
        <taxon>Stenosarchaea group</taxon>
        <taxon>Methanomicrobia</taxon>
        <taxon>Methanomicrobiales</taxon>
        <taxon>Methanospirillaceae</taxon>
        <taxon>Methanospirillum</taxon>
    </lineage>
</organism>
<dbReference type="OrthoDB" id="117055at2157"/>
<dbReference type="KEGG" id="mhu:Mhun_1872"/>
<dbReference type="AlphaFoldDB" id="Q2FM46"/>
<dbReference type="EMBL" id="CP000254">
    <property type="protein sequence ID" value="ABD41589.1"/>
    <property type="molecule type" value="Genomic_DNA"/>
</dbReference>
<dbReference type="Proteomes" id="UP000001941">
    <property type="component" value="Chromosome"/>
</dbReference>
<evidence type="ECO:0000313" key="3">
    <source>
        <dbReference type="Proteomes" id="UP000001941"/>
    </source>
</evidence>
<reference evidence="3" key="1">
    <citation type="journal article" date="2016" name="Stand. Genomic Sci.">
        <title>Complete genome sequence of Methanospirillum hungatei type strain JF1.</title>
        <authorList>
            <person name="Gunsalus R.P."/>
            <person name="Cook L.E."/>
            <person name="Crable B."/>
            <person name="Rohlin L."/>
            <person name="McDonald E."/>
            <person name="Mouttaki H."/>
            <person name="Sieber J.R."/>
            <person name="Poweleit N."/>
            <person name="Zhou H."/>
            <person name="Lapidus A.L."/>
            <person name="Daligault H.E."/>
            <person name="Land M."/>
            <person name="Gilna P."/>
            <person name="Ivanova N."/>
            <person name="Kyrpides N."/>
            <person name="Culley D.E."/>
            <person name="McInerney M.J."/>
        </authorList>
    </citation>
    <scope>NUCLEOTIDE SEQUENCE [LARGE SCALE GENOMIC DNA]</scope>
    <source>
        <strain evidence="3">ATCC 27890 / DSM 864 / NBRC 100397 / JF-1</strain>
    </source>
</reference>
<gene>
    <name evidence="2" type="ordered locus">Mhun_1872</name>
</gene>
<sequence>MTLLPSSPGQCLVCRKDISRKSAEVHLISHKKKKSPKPSAYLIEVTAEGHPEYWMYLSSLPDATLEDIDLLLKDIWMGDDHISSFTIEGEEYTSYPDSSGMKVRVGKVFRPGMTCTYTCNFFSPTVLHLVVMERQPAYTPAHDSICVVARNSRIPYDCDICGSKADFFCDECYHEGGTPLICKHCLPHHNCSYEEIQVIPDSPLFGIEYFAEEPDRLVRWYPEGWTSDEIISPELYELLDRYFEKYMEEDEECDLQDSDEDEDDEVPSVPGRSGSLPPGVKYDRKDSEDMKSTVPSGFVSTLIDLCIKEMRKSYGIEPKTTLNKNLFQ</sequence>
<feature type="compositionally biased region" description="Basic and acidic residues" evidence="1">
    <location>
        <begin position="281"/>
        <end position="291"/>
    </location>
</feature>
<dbReference type="RefSeq" id="WP_011448853.1">
    <property type="nucleotide sequence ID" value="NC_007796.1"/>
</dbReference>
<feature type="compositionally biased region" description="Acidic residues" evidence="1">
    <location>
        <begin position="251"/>
        <end position="266"/>
    </location>
</feature>
<dbReference type="GeneID" id="3922082"/>
<keyword evidence="3" id="KW-1185">Reference proteome</keyword>
<dbReference type="EnsemblBacteria" id="ABD41589">
    <property type="protein sequence ID" value="ABD41589"/>
    <property type="gene ID" value="Mhun_1872"/>
</dbReference>
<feature type="region of interest" description="Disordered" evidence="1">
    <location>
        <begin position="251"/>
        <end position="293"/>
    </location>
</feature>
<proteinExistence type="predicted"/>
<dbReference type="InParanoid" id="Q2FM46"/>
<dbReference type="InterPro" id="IPR024047">
    <property type="entry name" value="MM3350-like_sf"/>
</dbReference>
<evidence type="ECO:0000256" key="1">
    <source>
        <dbReference type="SAM" id="MobiDB-lite"/>
    </source>
</evidence>
<dbReference type="eggNOG" id="arCOG03560">
    <property type="taxonomic scope" value="Archaea"/>
</dbReference>
<accession>Q2FM46</accession>
<dbReference type="HOGENOM" id="CLU_846249_0_0_2"/>
<dbReference type="SUPFAM" id="SSF159941">
    <property type="entry name" value="MM3350-like"/>
    <property type="match status" value="1"/>
</dbReference>
<evidence type="ECO:0000313" key="2">
    <source>
        <dbReference type="EMBL" id="ABD41589.1"/>
    </source>
</evidence>